<proteinExistence type="predicted"/>
<dbReference type="Proteomes" id="UP000297318">
    <property type="component" value="Unassembled WGS sequence"/>
</dbReference>
<keyword evidence="2" id="KW-1185">Reference proteome</keyword>
<accession>A0A4Z1DYJ0</accession>
<dbReference type="EMBL" id="RHPJ01000005">
    <property type="protein sequence ID" value="TGO03898.1"/>
    <property type="molecule type" value="Genomic_DNA"/>
</dbReference>
<gene>
    <name evidence="1" type="ORF">SERN_2910</name>
</gene>
<reference evidence="1 2" key="1">
    <citation type="submission" date="2018-11" db="EMBL/GenBank/DDBJ databases">
        <title>Complete genome sequencing of the Actinobacteria Serinibacter sp. K3-2.</title>
        <authorList>
            <person name="Rakitin A.L."/>
            <person name="Beletsky A.V."/>
            <person name="Mardanov A.V."/>
            <person name="Ravin N.V."/>
            <person name="Gromova A.S."/>
            <person name="Filippova S.N."/>
            <person name="Gal'Chenko V.F."/>
        </authorList>
    </citation>
    <scope>NUCLEOTIDE SEQUENCE [LARGE SCALE GENOMIC DNA]</scope>
    <source>
        <strain evidence="1 2">K3-2</strain>
    </source>
</reference>
<dbReference type="Pfam" id="PF06224">
    <property type="entry name" value="AlkZ-like"/>
    <property type="match status" value="1"/>
</dbReference>
<evidence type="ECO:0000313" key="2">
    <source>
        <dbReference type="Proteomes" id="UP000297318"/>
    </source>
</evidence>
<organism evidence="1 2">
    <name type="scientific">Serinibacter arcticus</name>
    <dbReference type="NCBI Taxonomy" id="1655435"/>
    <lineage>
        <taxon>Bacteria</taxon>
        <taxon>Bacillati</taxon>
        <taxon>Actinomycetota</taxon>
        <taxon>Actinomycetes</taxon>
        <taxon>Micrococcales</taxon>
        <taxon>Beutenbergiaceae</taxon>
        <taxon>Serinibacter</taxon>
    </lineage>
</organism>
<evidence type="ECO:0008006" key="3">
    <source>
        <dbReference type="Google" id="ProtNLM"/>
    </source>
</evidence>
<dbReference type="RefSeq" id="WP_135850916.1">
    <property type="nucleotide sequence ID" value="NZ_RHPJ01000005.1"/>
</dbReference>
<sequence>MTRLIPDAERRARLGRRHALVAPVASPEEATAAVAALHSTDPAAMTLSVRARTRAADPSELHRALYEDRSLVRLLTMRRTVFAVAREHAPSFLAATSLSVAAAQRRRTHALLREGGVTSDPEAWLARAETAGRAFLAGDPGVFTTKELAAADPLLATRMRFGAGAQAVEQSVASRLMTLWSSEGVVVRATVAGGWTSTQFRWAAASSWLGEQGEQGEPGGPGEPAVAPDLAEGSALVARLYVARFGPVTPDDLQWWTGWTRTHTRATLAALAAAGETAAVRVTVGGVEVEAVVMADDVAPVDPPSPWVALLPALDPTSMGWKHRDFYLGEHRAHVFDRNGNAGPTVWVDGRVVGGWAIRDDGTVGLDLVEEVDGAASVGIEAQVREVEAFLDGAVVKARARGWTTAETRIRNPA</sequence>
<dbReference type="OrthoDB" id="9148135at2"/>
<comment type="caution">
    <text evidence="1">The sequence shown here is derived from an EMBL/GenBank/DDBJ whole genome shotgun (WGS) entry which is preliminary data.</text>
</comment>
<name>A0A4Z1DYJ0_9MICO</name>
<protein>
    <recommendedName>
        <fullName evidence="3">Winged helix DNA-binding domain-containing protein</fullName>
    </recommendedName>
</protein>
<dbReference type="AlphaFoldDB" id="A0A4Z1DYJ0"/>
<dbReference type="InterPro" id="IPR009351">
    <property type="entry name" value="AlkZ-like"/>
</dbReference>
<dbReference type="PANTHER" id="PTHR38479">
    <property type="entry name" value="LMO0824 PROTEIN"/>
    <property type="match status" value="1"/>
</dbReference>
<evidence type="ECO:0000313" key="1">
    <source>
        <dbReference type="EMBL" id="TGO03898.1"/>
    </source>
</evidence>
<dbReference type="PANTHER" id="PTHR38479:SF2">
    <property type="entry name" value="WINGED HELIX DNA-BINDING DOMAIN-CONTAINING PROTEIN"/>
    <property type="match status" value="1"/>
</dbReference>